<evidence type="ECO:0000256" key="7">
    <source>
        <dbReference type="ARBA" id="ARBA00022723"/>
    </source>
</evidence>
<dbReference type="SMART" id="SM00873">
    <property type="entry name" value="B3_4"/>
    <property type="match status" value="1"/>
</dbReference>
<name>A0A1I7J1H7_9BACL</name>
<keyword evidence="12 15" id="KW-0648">Protein biosynthesis</keyword>
<dbReference type="OrthoDB" id="9805455at2"/>
<keyword evidence="5 16" id="KW-0820">tRNA-binding</keyword>
<dbReference type="GO" id="GO:0005524">
    <property type="term" value="F:ATP binding"/>
    <property type="evidence" value="ECO:0007669"/>
    <property type="project" value="UniProtKB-UniRule"/>
</dbReference>
<dbReference type="EC" id="6.1.1.20" evidence="15"/>
<dbReference type="FunFam" id="3.30.56.10:FF:000002">
    <property type="entry name" value="Phenylalanine--tRNA ligase beta subunit"/>
    <property type="match status" value="1"/>
</dbReference>
<protein>
    <recommendedName>
        <fullName evidence="15">Phenylalanine--tRNA ligase beta subunit</fullName>
        <ecNumber evidence="15">6.1.1.20</ecNumber>
    </recommendedName>
    <alternativeName>
        <fullName evidence="15">Phenylalanyl-tRNA synthetase beta subunit</fullName>
        <shortName evidence="15">PheRS</shortName>
    </alternativeName>
</protein>
<dbReference type="EMBL" id="FPBV01000008">
    <property type="protein sequence ID" value="SFU79002.1"/>
    <property type="molecule type" value="Genomic_DNA"/>
</dbReference>
<dbReference type="SMART" id="SM00874">
    <property type="entry name" value="B5"/>
    <property type="match status" value="1"/>
</dbReference>
<evidence type="ECO:0000313" key="21">
    <source>
        <dbReference type="Proteomes" id="UP000183508"/>
    </source>
</evidence>
<evidence type="ECO:0000256" key="5">
    <source>
        <dbReference type="ARBA" id="ARBA00022555"/>
    </source>
</evidence>
<dbReference type="InterPro" id="IPR005121">
    <property type="entry name" value="Fdx_antiC-bd"/>
</dbReference>
<dbReference type="InterPro" id="IPR004532">
    <property type="entry name" value="Phe-tRNA-ligase_IIc_bsu_bact"/>
</dbReference>
<evidence type="ECO:0000259" key="19">
    <source>
        <dbReference type="PROSITE" id="PS51483"/>
    </source>
</evidence>
<keyword evidence="11 16" id="KW-0694">RNA-binding</keyword>
<comment type="catalytic activity">
    <reaction evidence="14 15">
        <text>tRNA(Phe) + L-phenylalanine + ATP = L-phenylalanyl-tRNA(Phe) + AMP + diphosphate + H(+)</text>
        <dbReference type="Rhea" id="RHEA:19413"/>
        <dbReference type="Rhea" id="RHEA-COMP:9668"/>
        <dbReference type="Rhea" id="RHEA-COMP:9699"/>
        <dbReference type="ChEBI" id="CHEBI:15378"/>
        <dbReference type="ChEBI" id="CHEBI:30616"/>
        <dbReference type="ChEBI" id="CHEBI:33019"/>
        <dbReference type="ChEBI" id="CHEBI:58095"/>
        <dbReference type="ChEBI" id="CHEBI:78442"/>
        <dbReference type="ChEBI" id="CHEBI:78531"/>
        <dbReference type="ChEBI" id="CHEBI:456215"/>
        <dbReference type="EC" id="6.1.1.20"/>
    </reaction>
</comment>
<feature type="binding site" evidence="15">
    <location>
        <position position="470"/>
    </location>
    <ligand>
        <name>Mg(2+)</name>
        <dbReference type="ChEBI" id="CHEBI:18420"/>
        <note>shared with alpha subunit</note>
    </ligand>
</feature>
<dbReference type="eggNOG" id="COG0072">
    <property type="taxonomic scope" value="Bacteria"/>
</dbReference>
<dbReference type="SUPFAM" id="SSF50249">
    <property type="entry name" value="Nucleic acid-binding proteins"/>
    <property type="match status" value="1"/>
</dbReference>
<dbReference type="GO" id="GO:0000049">
    <property type="term" value="F:tRNA binding"/>
    <property type="evidence" value="ECO:0007669"/>
    <property type="project" value="UniProtKB-UniRule"/>
</dbReference>
<dbReference type="NCBIfam" id="TIGR00472">
    <property type="entry name" value="pheT_bact"/>
    <property type="match status" value="1"/>
</dbReference>
<keyword evidence="10 15" id="KW-0460">Magnesium</keyword>
<sequence>MKLSYQWLCEYVDVRDISPEALADKLTSAGLEVEAVTPRNQGVRGVVVGQVLTCEPHPNADRLKVCTVDAGVGEALTIVCGAPNVRAGQKVPTALPGATLPGGRSIGKVKLRGVESNGMLCSAQEIGLEVKLLPKEQTEGLFLLPDDAPVGADVVTLLHLDDVVLEIGLTPNRSDCLSMRGLAYEVGALYDRPVRFPSPAEPAASGASPVRVTLETERCPRYDAQVITGLTPKPSPLWMQMRLLAMGVRPINLMVDVTNYVMLEWGQPLHAFDFGQVRGGHIVVRQARPGERLVTLDGQERELKEDTIVIADPERAIGIAGVMGGENSEVSAATRQVVIESAAFDAASVRRTGQRLGLRSEAQQRFEKGIDPVAIRAALLRAAELLCELGGGRREGGVVSVVRGQPSQPHTVAFSPARCNRLLGTDISAETMRGVFRRLGFTVEESSPDLWRIEVPTRRPDITLEADLAEEVARLVGYEAIPSTLPFGATTAGVRTPSQRLRKRTREVLTGMGMTEVFTYALTHPGSLDALRVGPDAPYRQMISLRMPMSEERSVLRTHLLPSLAQVAQYNLARDVAGGRVFEIARVYLPARLPLDEQPSERTQWAGLWFGVTEADVWNRPRAYDFYDAKGVVEGWLGAFGWLDQAEFRPASAPWLHPGRSAEVWLDGERIGSFGELHPETAAAFELDVAVYAEFDLDLLVPRLSDRWLVTPLPRHPASRRDLAVVVGRDVPADALLAAAREAAREGGENLLEDIRVFDVYTGSGVPEGMKSVAIRLTCRAQDRTLTDDEVDALVGRVLAAWTARFAAVLRG</sequence>
<evidence type="ECO:0000313" key="20">
    <source>
        <dbReference type="EMBL" id="SFU79002.1"/>
    </source>
</evidence>
<feature type="domain" description="TRNA-binding" evidence="17">
    <location>
        <begin position="40"/>
        <end position="155"/>
    </location>
</feature>
<dbReference type="GO" id="GO:0016740">
    <property type="term" value="F:transferase activity"/>
    <property type="evidence" value="ECO:0007669"/>
    <property type="project" value="UniProtKB-ARBA"/>
</dbReference>
<dbReference type="PROSITE" id="PS50886">
    <property type="entry name" value="TRBD"/>
    <property type="match status" value="1"/>
</dbReference>
<feature type="binding site" evidence="15">
    <location>
        <position position="467"/>
    </location>
    <ligand>
        <name>Mg(2+)</name>
        <dbReference type="ChEBI" id="CHEBI:18420"/>
        <note>shared with alpha subunit</note>
    </ligand>
</feature>
<evidence type="ECO:0000256" key="14">
    <source>
        <dbReference type="ARBA" id="ARBA00049255"/>
    </source>
</evidence>
<dbReference type="InterPro" id="IPR033714">
    <property type="entry name" value="tRNA_bind_bactPheRS"/>
</dbReference>
<keyword evidence="6 15" id="KW-0436">Ligase</keyword>
<dbReference type="InterPro" id="IPR045060">
    <property type="entry name" value="Phe-tRNA-ligase_IIc_bsu"/>
</dbReference>
<dbReference type="InterPro" id="IPR045864">
    <property type="entry name" value="aa-tRNA-synth_II/BPL/LPL"/>
</dbReference>
<feature type="binding site" evidence="15">
    <location>
        <position position="461"/>
    </location>
    <ligand>
        <name>Mg(2+)</name>
        <dbReference type="ChEBI" id="CHEBI:18420"/>
        <note>shared with alpha subunit</note>
    </ligand>
</feature>
<dbReference type="InterPro" id="IPR020825">
    <property type="entry name" value="Phe-tRNA_synthase-like_B3/B4"/>
</dbReference>
<dbReference type="Pfam" id="PF17759">
    <property type="entry name" value="tRNA_synthFbeta"/>
    <property type="match status" value="1"/>
</dbReference>
<dbReference type="Gene3D" id="3.30.70.380">
    <property type="entry name" value="Ferrodoxin-fold anticodon-binding domain"/>
    <property type="match status" value="1"/>
</dbReference>
<comment type="similarity">
    <text evidence="2 15">Belongs to the phenylalanyl-tRNA synthetase beta subunit family. Type 1 subfamily.</text>
</comment>
<accession>A0A1I7J1H7</accession>
<dbReference type="Proteomes" id="UP000183508">
    <property type="component" value="Unassembled WGS sequence"/>
</dbReference>
<dbReference type="InterPro" id="IPR009061">
    <property type="entry name" value="DNA-bd_dom_put_sf"/>
</dbReference>
<dbReference type="Pfam" id="PF03483">
    <property type="entry name" value="B3_4"/>
    <property type="match status" value="1"/>
</dbReference>
<evidence type="ECO:0000256" key="6">
    <source>
        <dbReference type="ARBA" id="ARBA00022598"/>
    </source>
</evidence>
<evidence type="ECO:0000256" key="15">
    <source>
        <dbReference type="HAMAP-Rule" id="MF_00283"/>
    </source>
</evidence>
<dbReference type="InterPro" id="IPR041616">
    <property type="entry name" value="PheRS_beta_core"/>
</dbReference>
<dbReference type="InterPro" id="IPR036690">
    <property type="entry name" value="Fdx_antiC-bd_sf"/>
</dbReference>
<organism evidence="20 21">
    <name type="scientific">Alicyclobacillus macrosporangiidus</name>
    <dbReference type="NCBI Taxonomy" id="392015"/>
    <lineage>
        <taxon>Bacteria</taxon>
        <taxon>Bacillati</taxon>
        <taxon>Bacillota</taxon>
        <taxon>Bacilli</taxon>
        <taxon>Bacillales</taxon>
        <taxon>Alicyclobacillaceae</taxon>
        <taxon>Alicyclobacillus</taxon>
    </lineage>
</organism>
<dbReference type="Gene3D" id="3.30.56.10">
    <property type="match status" value="2"/>
</dbReference>
<dbReference type="NCBIfam" id="NF045760">
    <property type="entry name" value="YtpR"/>
    <property type="match status" value="1"/>
</dbReference>
<dbReference type="SUPFAM" id="SSF56037">
    <property type="entry name" value="PheT/TilS domain"/>
    <property type="match status" value="1"/>
</dbReference>
<evidence type="ECO:0000256" key="8">
    <source>
        <dbReference type="ARBA" id="ARBA00022741"/>
    </source>
</evidence>
<dbReference type="InterPro" id="IPR005147">
    <property type="entry name" value="tRNA_synthase_B5-dom"/>
</dbReference>
<evidence type="ECO:0000256" key="9">
    <source>
        <dbReference type="ARBA" id="ARBA00022840"/>
    </source>
</evidence>
<dbReference type="AlphaFoldDB" id="A0A1I7J1H7"/>
<dbReference type="SMART" id="SM00896">
    <property type="entry name" value="FDX-ACB"/>
    <property type="match status" value="1"/>
</dbReference>
<evidence type="ECO:0000259" key="18">
    <source>
        <dbReference type="PROSITE" id="PS51447"/>
    </source>
</evidence>
<dbReference type="SUPFAM" id="SSF46955">
    <property type="entry name" value="Putative DNA-binding domain"/>
    <property type="match status" value="1"/>
</dbReference>
<evidence type="ECO:0000256" key="13">
    <source>
        <dbReference type="ARBA" id="ARBA00023146"/>
    </source>
</evidence>
<dbReference type="GO" id="GO:0000287">
    <property type="term" value="F:magnesium ion binding"/>
    <property type="evidence" value="ECO:0007669"/>
    <property type="project" value="UniProtKB-UniRule"/>
</dbReference>
<reference evidence="21" key="1">
    <citation type="submission" date="2016-10" db="EMBL/GenBank/DDBJ databases">
        <authorList>
            <person name="Varghese N."/>
        </authorList>
    </citation>
    <scope>NUCLEOTIDE SEQUENCE [LARGE SCALE GENOMIC DNA]</scope>
    <source>
        <strain evidence="21">DSM 17980</strain>
    </source>
</reference>
<comment type="subcellular location">
    <subcellularLocation>
        <location evidence="1 15">Cytoplasm</location>
    </subcellularLocation>
</comment>
<dbReference type="PANTHER" id="PTHR10947">
    <property type="entry name" value="PHENYLALANYL-TRNA SYNTHETASE BETA CHAIN AND LEUCINE-RICH REPEAT-CONTAINING PROTEIN 47"/>
    <property type="match status" value="1"/>
</dbReference>
<evidence type="ECO:0000259" key="17">
    <source>
        <dbReference type="PROSITE" id="PS50886"/>
    </source>
</evidence>
<dbReference type="SUPFAM" id="SSF55681">
    <property type="entry name" value="Class II aaRS and biotin synthetases"/>
    <property type="match status" value="1"/>
</dbReference>
<dbReference type="SUPFAM" id="SSF54991">
    <property type="entry name" value="Anticodon-binding domain of PheRS"/>
    <property type="match status" value="1"/>
</dbReference>
<dbReference type="GO" id="GO:0004826">
    <property type="term" value="F:phenylalanine-tRNA ligase activity"/>
    <property type="evidence" value="ECO:0007669"/>
    <property type="project" value="UniProtKB-UniRule"/>
</dbReference>
<keyword evidence="8 15" id="KW-0547">Nucleotide-binding</keyword>
<keyword evidence="21" id="KW-1185">Reference proteome</keyword>
<keyword evidence="4 15" id="KW-0963">Cytoplasm</keyword>
<dbReference type="Gene3D" id="2.40.50.140">
    <property type="entry name" value="Nucleic acid-binding proteins"/>
    <property type="match status" value="1"/>
</dbReference>
<evidence type="ECO:0000256" key="4">
    <source>
        <dbReference type="ARBA" id="ARBA00022490"/>
    </source>
</evidence>
<dbReference type="STRING" id="392015.SAMN05421543_10858"/>
<dbReference type="PANTHER" id="PTHR10947:SF0">
    <property type="entry name" value="PHENYLALANINE--TRNA LIGASE BETA SUBUNIT"/>
    <property type="match status" value="1"/>
</dbReference>
<dbReference type="Gene3D" id="3.50.40.10">
    <property type="entry name" value="Phenylalanyl-trna Synthetase, Chain B, domain 3"/>
    <property type="match status" value="1"/>
</dbReference>
<dbReference type="CDD" id="cd00769">
    <property type="entry name" value="PheRS_beta_core"/>
    <property type="match status" value="1"/>
</dbReference>
<dbReference type="CDD" id="cd02796">
    <property type="entry name" value="tRNA_bind_bactPheRS"/>
    <property type="match status" value="1"/>
</dbReference>
<keyword evidence="9 15" id="KW-0067">ATP-binding</keyword>
<dbReference type="Gene3D" id="3.30.930.10">
    <property type="entry name" value="Bira Bifunctional Protein, Domain 2"/>
    <property type="match status" value="1"/>
</dbReference>
<evidence type="ECO:0000256" key="1">
    <source>
        <dbReference type="ARBA" id="ARBA00004496"/>
    </source>
</evidence>
<dbReference type="HAMAP" id="MF_00283">
    <property type="entry name" value="Phe_tRNA_synth_beta1"/>
    <property type="match status" value="1"/>
</dbReference>
<feature type="binding site" evidence="15">
    <location>
        <position position="471"/>
    </location>
    <ligand>
        <name>Mg(2+)</name>
        <dbReference type="ChEBI" id="CHEBI:18420"/>
        <note>shared with alpha subunit</note>
    </ligand>
</feature>
<dbReference type="FunFam" id="3.30.70.380:FF:000001">
    <property type="entry name" value="Phenylalanine--tRNA ligase beta subunit"/>
    <property type="match status" value="1"/>
</dbReference>
<evidence type="ECO:0000256" key="3">
    <source>
        <dbReference type="ARBA" id="ARBA00011209"/>
    </source>
</evidence>
<gene>
    <name evidence="15" type="primary">pheT</name>
    <name evidence="20" type="ORF">SAMN05421543_10858</name>
</gene>
<keyword evidence="7 15" id="KW-0479">Metal-binding</keyword>
<dbReference type="RefSeq" id="WP_074951745.1">
    <property type="nucleotide sequence ID" value="NZ_FPBV01000008.1"/>
</dbReference>
<dbReference type="InterPro" id="IPR005146">
    <property type="entry name" value="B3/B4_tRNA-bd"/>
</dbReference>
<dbReference type="PROSITE" id="PS51483">
    <property type="entry name" value="B5"/>
    <property type="match status" value="1"/>
</dbReference>
<evidence type="ECO:0000256" key="12">
    <source>
        <dbReference type="ARBA" id="ARBA00022917"/>
    </source>
</evidence>
<dbReference type="GO" id="GO:0140096">
    <property type="term" value="F:catalytic activity, acting on a protein"/>
    <property type="evidence" value="ECO:0007669"/>
    <property type="project" value="UniProtKB-ARBA"/>
</dbReference>
<dbReference type="GO" id="GO:0006432">
    <property type="term" value="P:phenylalanyl-tRNA aminoacylation"/>
    <property type="evidence" value="ECO:0007669"/>
    <property type="project" value="UniProtKB-UniRule"/>
</dbReference>
<feature type="domain" description="B5" evidence="19">
    <location>
        <begin position="407"/>
        <end position="483"/>
    </location>
</feature>
<evidence type="ECO:0000256" key="2">
    <source>
        <dbReference type="ARBA" id="ARBA00008653"/>
    </source>
</evidence>
<comment type="cofactor">
    <cofactor evidence="15">
        <name>Mg(2+)</name>
        <dbReference type="ChEBI" id="CHEBI:18420"/>
    </cofactor>
    <text evidence="15">Binds 2 magnesium ions per tetramer.</text>
</comment>
<dbReference type="Pfam" id="PF03147">
    <property type="entry name" value="FDX-ACB"/>
    <property type="match status" value="1"/>
</dbReference>
<dbReference type="Pfam" id="PF03484">
    <property type="entry name" value="B5"/>
    <property type="match status" value="1"/>
</dbReference>
<dbReference type="PROSITE" id="PS51447">
    <property type="entry name" value="FDX_ACB"/>
    <property type="match status" value="1"/>
</dbReference>
<proteinExistence type="inferred from homology"/>
<dbReference type="FunFam" id="2.40.50.140:FF:000045">
    <property type="entry name" value="Phenylalanine--tRNA ligase beta subunit"/>
    <property type="match status" value="1"/>
</dbReference>
<comment type="subunit">
    <text evidence="3 15">Tetramer of two alpha and two beta subunits.</text>
</comment>
<keyword evidence="13 15" id="KW-0030">Aminoacyl-tRNA synthetase</keyword>
<dbReference type="Pfam" id="PF01588">
    <property type="entry name" value="tRNA_bind"/>
    <property type="match status" value="1"/>
</dbReference>
<evidence type="ECO:0000256" key="16">
    <source>
        <dbReference type="PROSITE-ProRule" id="PRU00209"/>
    </source>
</evidence>
<dbReference type="GO" id="GO:0009328">
    <property type="term" value="C:phenylalanine-tRNA ligase complex"/>
    <property type="evidence" value="ECO:0007669"/>
    <property type="project" value="TreeGrafter"/>
</dbReference>
<dbReference type="InterPro" id="IPR002547">
    <property type="entry name" value="tRNA-bd_dom"/>
</dbReference>
<evidence type="ECO:0000256" key="11">
    <source>
        <dbReference type="ARBA" id="ARBA00022884"/>
    </source>
</evidence>
<dbReference type="InterPro" id="IPR012340">
    <property type="entry name" value="NA-bd_OB-fold"/>
</dbReference>
<dbReference type="FunFam" id="3.50.40.10:FF:000001">
    <property type="entry name" value="Phenylalanine--tRNA ligase beta subunit"/>
    <property type="match status" value="1"/>
</dbReference>
<feature type="domain" description="FDX-ACB" evidence="18">
    <location>
        <begin position="714"/>
        <end position="811"/>
    </location>
</feature>
<evidence type="ECO:0000256" key="10">
    <source>
        <dbReference type="ARBA" id="ARBA00022842"/>
    </source>
</evidence>